<organism evidence="2 3">
    <name type="scientific">Trichonephila clavata</name>
    <name type="common">Joro spider</name>
    <name type="synonym">Nephila clavata</name>
    <dbReference type="NCBI Taxonomy" id="2740835"/>
    <lineage>
        <taxon>Eukaryota</taxon>
        <taxon>Metazoa</taxon>
        <taxon>Ecdysozoa</taxon>
        <taxon>Arthropoda</taxon>
        <taxon>Chelicerata</taxon>
        <taxon>Arachnida</taxon>
        <taxon>Araneae</taxon>
        <taxon>Araneomorphae</taxon>
        <taxon>Entelegynae</taxon>
        <taxon>Araneoidea</taxon>
        <taxon>Nephilidae</taxon>
        <taxon>Trichonephila</taxon>
    </lineage>
</organism>
<dbReference type="EMBL" id="BMAO01026766">
    <property type="protein sequence ID" value="GFR12327.1"/>
    <property type="molecule type" value="Genomic_DNA"/>
</dbReference>
<proteinExistence type="predicted"/>
<protein>
    <submittedName>
        <fullName evidence="2">Uncharacterized protein</fullName>
    </submittedName>
</protein>
<keyword evidence="3" id="KW-1185">Reference proteome</keyword>
<sequence>MKEETPPDTKQKKKKSLGLSRGLREDPSARETRRKFRSARGQLPDLSYRATVVKASPEMNEVLRCCLLKESKMNGSDTQ</sequence>
<accession>A0A8X6LL45</accession>
<evidence type="ECO:0000313" key="2">
    <source>
        <dbReference type="EMBL" id="GFR12327.1"/>
    </source>
</evidence>
<comment type="caution">
    <text evidence="2">The sequence shown here is derived from an EMBL/GenBank/DDBJ whole genome shotgun (WGS) entry which is preliminary data.</text>
</comment>
<dbReference type="Proteomes" id="UP000887116">
    <property type="component" value="Unassembled WGS sequence"/>
</dbReference>
<evidence type="ECO:0000256" key="1">
    <source>
        <dbReference type="SAM" id="MobiDB-lite"/>
    </source>
</evidence>
<reference evidence="2" key="1">
    <citation type="submission" date="2020-07" db="EMBL/GenBank/DDBJ databases">
        <title>Multicomponent nature underlies the extraordinary mechanical properties of spider dragline silk.</title>
        <authorList>
            <person name="Kono N."/>
            <person name="Nakamura H."/>
            <person name="Mori M."/>
            <person name="Yoshida Y."/>
            <person name="Ohtoshi R."/>
            <person name="Malay A.D."/>
            <person name="Moran D.A.P."/>
            <person name="Tomita M."/>
            <person name="Numata K."/>
            <person name="Arakawa K."/>
        </authorList>
    </citation>
    <scope>NUCLEOTIDE SEQUENCE</scope>
</reference>
<feature type="compositionally biased region" description="Basic and acidic residues" evidence="1">
    <location>
        <begin position="1"/>
        <end position="10"/>
    </location>
</feature>
<feature type="region of interest" description="Disordered" evidence="1">
    <location>
        <begin position="1"/>
        <end position="42"/>
    </location>
</feature>
<dbReference type="AlphaFoldDB" id="A0A8X6LL45"/>
<evidence type="ECO:0000313" key="3">
    <source>
        <dbReference type="Proteomes" id="UP000887116"/>
    </source>
</evidence>
<feature type="compositionally biased region" description="Basic and acidic residues" evidence="1">
    <location>
        <begin position="22"/>
        <end position="31"/>
    </location>
</feature>
<gene>
    <name evidence="2" type="ORF">TNCT_118241</name>
</gene>
<name>A0A8X6LL45_TRICU</name>